<dbReference type="Proteomes" id="UP000268192">
    <property type="component" value="Chromosome"/>
</dbReference>
<dbReference type="AlphaFoldDB" id="A0A3S9B1M0"/>
<keyword evidence="2" id="KW-1185">Reference proteome</keyword>
<name>A0A3S9B1M0_9HYPH</name>
<organism evidence="1 2">
    <name type="scientific">Georhizobium profundi</name>
    <dbReference type="NCBI Taxonomy" id="2341112"/>
    <lineage>
        <taxon>Bacteria</taxon>
        <taxon>Pseudomonadati</taxon>
        <taxon>Pseudomonadota</taxon>
        <taxon>Alphaproteobacteria</taxon>
        <taxon>Hyphomicrobiales</taxon>
        <taxon>Rhizobiaceae</taxon>
        <taxon>Georhizobium</taxon>
    </lineage>
</organism>
<protein>
    <recommendedName>
        <fullName evidence="3">PAS domain-containing protein</fullName>
    </recommendedName>
</protein>
<evidence type="ECO:0000313" key="1">
    <source>
        <dbReference type="EMBL" id="AZN70843.1"/>
    </source>
</evidence>
<gene>
    <name evidence="1" type="ORF">D5400_05740</name>
</gene>
<accession>A0A3S9B1M0</accession>
<evidence type="ECO:0000313" key="2">
    <source>
        <dbReference type="Proteomes" id="UP000268192"/>
    </source>
</evidence>
<evidence type="ECO:0008006" key="3">
    <source>
        <dbReference type="Google" id="ProtNLM"/>
    </source>
</evidence>
<reference evidence="1 2" key="1">
    <citation type="submission" date="2018-09" db="EMBL/GenBank/DDBJ databases">
        <title>Marinorhizobium profundi gen. nov., sp. nov., isolated from a deep-sea sediment sample from the New Britain Trench and proposal of Marinorhizobiaceae fam. nov. in the order Rhizobiales of the class Alphaproteobacteria.</title>
        <authorList>
            <person name="Cao J."/>
        </authorList>
    </citation>
    <scope>NUCLEOTIDE SEQUENCE [LARGE SCALE GENOMIC DNA]</scope>
    <source>
        <strain evidence="1 2">WS11</strain>
    </source>
</reference>
<dbReference type="KEGG" id="abaw:D5400_05740"/>
<proteinExistence type="predicted"/>
<sequence length="136" mass="15502">MNDKMQAPTDFLDQATINLLSEFCIVDHWSANLANAMLKIGHRARTLHGLPEDRTAFGLLELVRCYDDSIHDKIIKLFEHAAFESRPFNFSAAIKQPSDDHRIVHCFGAYRSLEDQSDGEELYGVFLFSRGTYGHL</sequence>
<dbReference type="EMBL" id="CP032509">
    <property type="protein sequence ID" value="AZN70843.1"/>
    <property type="molecule type" value="Genomic_DNA"/>
</dbReference>